<name>A0ABQ3UPI3_9CHLR</name>
<gene>
    <name evidence="1" type="ORF">KSB_30610</name>
</gene>
<organism evidence="1 2">
    <name type="scientific">Ktedonobacter robiniae</name>
    <dbReference type="NCBI Taxonomy" id="2778365"/>
    <lineage>
        <taxon>Bacteria</taxon>
        <taxon>Bacillati</taxon>
        <taxon>Chloroflexota</taxon>
        <taxon>Ktedonobacteria</taxon>
        <taxon>Ktedonobacterales</taxon>
        <taxon>Ktedonobacteraceae</taxon>
        <taxon>Ktedonobacter</taxon>
    </lineage>
</organism>
<reference evidence="1 2" key="1">
    <citation type="journal article" date="2021" name="Int. J. Syst. Evol. Microbiol.">
        <title>Reticulibacter mediterranei gen. nov., sp. nov., within the new family Reticulibacteraceae fam. nov., and Ktedonospora formicarum gen. nov., sp. nov., Ktedonobacter robiniae sp. nov., Dictyobacter formicarum sp. nov. and Dictyobacter arantiisoli sp. nov., belonging to the class Ktedonobacteria.</title>
        <authorList>
            <person name="Yabe S."/>
            <person name="Zheng Y."/>
            <person name="Wang C.M."/>
            <person name="Sakai Y."/>
            <person name="Abe K."/>
            <person name="Yokota A."/>
            <person name="Donadio S."/>
            <person name="Cavaletti L."/>
            <person name="Monciardini P."/>
        </authorList>
    </citation>
    <scope>NUCLEOTIDE SEQUENCE [LARGE SCALE GENOMIC DNA]</scope>
    <source>
        <strain evidence="1 2">SOSP1-30</strain>
    </source>
</reference>
<keyword evidence="2" id="KW-1185">Reference proteome</keyword>
<dbReference type="Proteomes" id="UP000654345">
    <property type="component" value="Unassembled WGS sequence"/>
</dbReference>
<dbReference type="SUPFAM" id="SSF55961">
    <property type="entry name" value="Bet v1-like"/>
    <property type="match status" value="1"/>
</dbReference>
<sequence length="191" mass="21986">MKTLPRSLASTWGTTAAERTISFPCDHYLTPFDAAYFRAVPVQAPAPIVFRWLCQLRVAPYSYDWIDNGGHLSPRELIPGLDQLQVGQSMCTIFQLVDFEPNRHLTLRLSSPRARAFFGEVTISYVILPQEDAWCRLVVKLLVCYPPGFTGAVMRPWLPWGDLFMMRKQLLTLKHLAERQSKEILWKIPHK</sequence>
<protein>
    <recommendedName>
        <fullName evidence="3">SRPBCC family protein</fullName>
    </recommendedName>
</protein>
<proteinExistence type="predicted"/>
<evidence type="ECO:0000313" key="1">
    <source>
        <dbReference type="EMBL" id="GHO54586.1"/>
    </source>
</evidence>
<evidence type="ECO:0000313" key="2">
    <source>
        <dbReference type="Proteomes" id="UP000654345"/>
    </source>
</evidence>
<evidence type="ECO:0008006" key="3">
    <source>
        <dbReference type="Google" id="ProtNLM"/>
    </source>
</evidence>
<comment type="caution">
    <text evidence="1">The sequence shown here is derived from an EMBL/GenBank/DDBJ whole genome shotgun (WGS) entry which is preliminary data.</text>
</comment>
<dbReference type="EMBL" id="BNJG01000001">
    <property type="protein sequence ID" value="GHO54586.1"/>
    <property type="molecule type" value="Genomic_DNA"/>
</dbReference>
<accession>A0ABQ3UPI3</accession>
<dbReference type="RefSeq" id="WP_201371275.1">
    <property type="nucleotide sequence ID" value="NZ_BNJG01000001.1"/>
</dbReference>